<protein>
    <submittedName>
        <fullName evidence="3">Serine hydrolase domain-containing protein</fullName>
        <ecNumber evidence="3">3.-.-.-</ecNumber>
    </submittedName>
</protein>
<dbReference type="InterPro" id="IPR012338">
    <property type="entry name" value="Beta-lactam/transpept-like"/>
</dbReference>
<keyword evidence="3" id="KW-0378">Hydrolase</keyword>
<comment type="caution">
    <text evidence="3">The sequence shown here is derived from an EMBL/GenBank/DDBJ whole genome shotgun (WGS) entry which is preliminary data.</text>
</comment>
<feature type="domain" description="Beta-lactamase-related" evidence="2">
    <location>
        <begin position="66"/>
        <end position="359"/>
    </location>
</feature>
<dbReference type="Pfam" id="PF00144">
    <property type="entry name" value="Beta-lactamase"/>
    <property type="match status" value="1"/>
</dbReference>
<evidence type="ECO:0000313" key="3">
    <source>
        <dbReference type="EMBL" id="MFC5447854.1"/>
    </source>
</evidence>
<accession>A0ABW0K3M0</accession>
<proteinExistence type="predicted"/>
<keyword evidence="4" id="KW-1185">Reference proteome</keyword>
<dbReference type="Gene3D" id="3.40.710.10">
    <property type="entry name" value="DD-peptidase/beta-lactamase superfamily"/>
    <property type="match status" value="1"/>
</dbReference>
<evidence type="ECO:0000256" key="1">
    <source>
        <dbReference type="SAM" id="MobiDB-lite"/>
    </source>
</evidence>
<dbReference type="RefSeq" id="WP_270885910.1">
    <property type="nucleotide sequence ID" value="NZ_JAQFVF010000092.1"/>
</dbReference>
<evidence type="ECO:0000313" key="4">
    <source>
        <dbReference type="Proteomes" id="UP001596044"/>
    </source>
</evidence>
<feature type="region of interest" description="Disordered" evidence="1">
    <location>
        <begin position="1"/>
        <end position="25"/>
    </location>
</feature>
<dbReference type="EC" id="3.-.-.-" evidence="3"/>
<dbReference type="Proteomes" id="UP001596044">
    <property type="component" value="Unassembled WGS sequence"/>
</dbReference>
<dbReference type="EMBL" id="JBHSMJ010000009">
    <property type="protein sequence ID" value="MFC5447854.1"/>
    <property type="molecule type" value="Genomic_DNA"/>
</dbReference>
<dbReference type="PANTHER" id="PTHR43283:SF7">
    <property type="entry name" value="BETA-LACTAMASE-RELATED DOMAIN-CONTAINING PROTEIN"/>
    <property type="match status" value="1"/>
</dbReference>
<gene>
    <name evidence="3" type="ORF">ACFPOG_06260</name>
</gene>
<dbReference type="PANTHER" id="PTHR43283">
    <property type="entry name" value="BETA-LACTAMASE-RELATED"/>
    <property type="match status" value="1"/>
</dbReference>
<dbReference type="GO" id="GO:0016787">
    <property type="term" value="F:hydrolase activity"/>
    <property type="evidence" value="ECO:0007669"/>
    <property type="project" value="UniProtKB-KW"/>
</dbReference>
<sequence length="400" mass="43814">MNKKRKHVQGSQLSSRPDAAGSGHMNLVKPKVSLPVASEHYWPTEGWRTAAPEAQGLDSAHLAETIDTFSERNVNSMVIIRKGYIVAEAYREGLNEISLQDVKSVTKSFTSALTGIAIADNKLPGATAARVSDYFPEWSNVPLKGDVRVGHLLSMTSGLAWNNENEQSSHAMMAGENWVQVILNHSPKYAPGMAFNYSNGDAHLMSALLHKATGESLLDYAKSRLFAPLGIRLVNWNHDPQGHTIGSWSIGISARDMAKLGLLYMKDGEWEGKTIIPKGWIQESLVKRVILNHRDGLQGGYGYYWWSKPVSRALFDGDTKRYDAFYASGADGQRVFVVPELQLIVALTASSSDPEMPEQLLSSIIRAKRADKPLPEDAEAVAKLIAATQRFGRVTAGAGL</sequence>
<name>A0ABW0K3M0_9BACL</name>
<reference evidence="4" key="1">
    <citation type="journal article" date="2019" name="Int. J. Syst. Evol. Microbiol.">
        <title>The Global Catalogue of Microorganisms (GCM) 10K type strain sequencing project: providing services to taxonomists for standard genome sequencing and annotation.</title>
        <authorList>
            <consortium name="The Broad Institute Genomics Platform"/>
            <consortium name="The Broad Institute Genome Sequencing Center for Infectious Disease"/>
            <person name="Wu L."/>
            <person name="Ma J."/>
        </authorList>
    </citation>
    <scope>NUCLEOTIDE SEQUENCE [LARGE SCALE GENOMIC DNA]</scope>
    <source>
        <strain evidence="4">KACC 11904</strain>
    </source>
</reference>
<dbReference type="InterPro" id="IPR001466">
    <property type="entry name" value="Beta-lactam-related"/>
</dbReference>
<dbReference type="InterPro" id="IPR050789">
    <property type="entry name" value="Diverse_Enzym_Activities"/>
</dbReference>
<organism evidence="3 4">
    <name type="scientific">Paenibacillus aestuarii</name>
    <dbReference type="NCBI Taxonomy" id="516965"/>
    <lineage>
        <taxon>Bacteria</taxon>
        <taxon>Bacillati</taxon>
        <taxon>Bacillota</taxon>
        <taxon>Bacilli</taxon>
        <taxon>Bacillales</taxon>
        <taxon>Paenibacillaceae</taxon>
        <taxon>Paenibacillus</taxon>
    </lineage>
</organism>
<evidence type="ECO:0000259" key="2">
    <source>
        <dbReference type="Pfam" id="PF00144"/>
    </source>
</evidence>
<dbReference type="SUPFAM" id="SSF56601">
    <property type="entry name" value="beta-lactamase/transpeptidase-like"/>
    <property type="match status" value="1"/>
</dbReference>